<gene>
    <name evidence="1" type="ORF">QBC40DRAFT_296098</name>
</gene>
<name>A0AAN6XK41_9PEZI</name>
<dbReference type="AlphaFoldDB" id="A0AAN6XK41"/>
<dbReference type="Proteomes" id="UP001303160">
    <property type="component" value="Unassembled WGS sequence"/>
</dbReference>
<reference evidence="1" key="2">
    <citation type="submission" date="2023-05" db="EMBL/GenBank/DDBJ databases">
        <authorList>
            <consortium name="Lawrence Berkeley National Laboratory"/>
            <person name="Steindorff A."/>
            <person name="Hensen N."/>
            <person name="Bonometti L."/>
            <person name="Westerberg I."/>
            <person name="Brannstrom I.O."/>
            <person name="Guillou S."/>
            <person name="Cros-Aarteil S."/>
            <person name="Calhoun S."/>
            <person name="Haridas S."/>
            <person name="Kuo A."/>
            <person name="Mondo S."/>
            <person name="Pangilinan J."/>
            <person name="Riley R."/>
            <person name="Labutti K."/>
            <person name="Andreopoulos B."/>
            <person name="Lipzen A."/>
            <person name="Chen C."/>
            <person name="Yanf M."/>
            <person name="Daum C."/>
            <person name="Ng V."/>
            <person name="Clum A."/>
            <person name="Ohm R."/>
            <person name="Martin F."/>
            <person name="Silar P."/>
            <person name="Natvig D."/>
            <person name="Lalanne C."/>
            <person name="Gautier V."/>
            <person name="Ament-Velasquez S.L."/>
            <person name="Kruys A."/>
            <person name="Hutchinson M.I."/>
            <person name="Powell A.J."/>
            <person name="Barry K."/>
            <person name="Miller A.N."/>
            <person name="Grigoriev I.V."/>
            <person name="Debuchy R."/>
            <person name="Gladieux P."/>
            <person name="Thoren M.H."/>
            <person name="Johannesson H."/>
        </authorList>
    </citation>
    <scope>NUCLEOTIDE SEQUENCE</scope>
    <source>
        <strain evidence="1">CBS 315.58</strain>
    </source>
</reference>
<dbReference type="EMBL" id="MU863912">
    <property type="protein sequence ID" value="KAK4201031.1"/>
    <property type="molecule type" value="Genomic_DNA"/>
</dbReference>
<organism evidence="1 2">
    <name type="scientific">Triangularia verruculosa</name>
    <dbReference type="NCBI Taxonomy" id="2587418"/>
    <lineage>
        <taxon>Eukaryota</taxon>
        <taxon>Fungi</taxon>
        <taxon>Dikarya</taxon>
        <taxon>Ascomycota</taxon>
        <taxon>Pezizomycotina</taxon>
        <taxon>Sordariomycetes</taxon>
        <taxon>Sordariomycetidae</taxon>
        <taxon>Sordariales</taxon>
        <taxon>Podosporaceae</taxon>
        <taxon>Triangularia</taxon>
    </lineage>
</organism>
<sequence length="495" mass="58293">MVLPFDSLPLEVQELVLFQLPTNYVIIMRSASPRLLRAYSGDDFVVHLKRRLSAELELLTVSHKLRCIEYGSLTNEEFLAYARDRHLVTRDLISMSYHRDKLDDLIVDYHQKALHPGVHIHDNYSTLPEWSHPELLACSKKHTIVREEIPRYSWPVYPLTSTERHRARKAFLAVSIACSLNRRMKARCKTTAERLNLVRRASDPSTGFLPQLKLVEQQTACGVYDYMYLTWDAVMRVTGRKAHTEHMYSRMYRYYPRGDYGWCFFCREPGAHLCYRGTLCGLGPEGLWRALRIDPRQDINNISTTLDCLLGASTYLALGFSERRELVPQRIEGYPINQRRYNSEHISREEAEIGNLAWRIVAKARERPIGHRFAYGDYWCLEFPWNAGHWETWGLSLWGLGDELDRLRFGELGLRAWTLWDDERVASMGWDDPEILGWIALGEAPWSNEKQRTELLREARCFIERVKFRYKAWPPEQPEPPKRSIFERLMRRRRR</sequence>
<accession>A0AAN6XK41</accession>
<proteinExistence type="predicted"/>
<comment type="caution">
    <text evidence="1">The sequence shown here is derived from an EMBL/GenBank/DDBJ whole genome shotgun (WGS) entry which is preliminary data.</text>
</comment>
<evidence type="ECO:0000313" key="2">
    <source>
        <dbReference type="Proteomes" id="UP001303160"/>
    </source>
</evidence>
<keyword evidence="2" id="KW-1185">Reference proteome</keyword>
<reference evidence="1" key="1">
    <citation type="journal article" date="2023" name="Mol. Phylogenet. Evol.">
        <title>Genome-scale phylogeny and comparative genomics of the fungal order Sordariales.</title>
        <authorList>
            <person name="Hensen N."/>
            <person name="Bonometti L."/>
            <person name="Westerberg I."/>
            <person name="Brannstrom I.O."/>
            <person name="Guillou S."/>
            <person name="Cros-Aarteil S."/>
            <person name="Calhoun S."/>
            <person name="Haridas S."/>
            <person name="Kuo A."/>
            <person name="Mondo S."/>
            <person name="Pangilinan J."/>
            <person name="Riley R."/>
            <person name="LaButti K."/>
            <person name="Andreopoulos B."/>
            <person name="Lipzen A."/>
            <person name="Chen C."/>
            <person name="Yan M."/>
            <person name="Daum C."/>
            <person name="Ng V."/>
            <person name="Clum A."/>
            <person name="Steindorff A."/>
            <person name="Ohm R.A."/>
            <person name="Martin F."/>
            <person name="Silar P."/>
            <person name="Natvig D.O."/>
            <person name="Lalanne C."/>
            <person name="Gautier V."/>
            <person name="Ament-Velasquez S.L."/>
            <person name="Kruys A."/>
            <person name="Hutchinson M.I."/>
            <person name="Powell A.J."/>
            <person name="Barry K."/>
            <person name="Miller A.N."/>
            <person name="Grigoriev I.V."/>
            <person name="Debuchy R."/>
            <person name="Gladieux P."/>
            <person name="Hiltunen Thoren M."/>
            <person name="Johannesson H."/>
        </authorList>
    </citation>
    <scope>NUCLEOTIDE SEQUENCE</scope>
    <source>
        <strain evidence="1">CBS 315.58</strain>
    </source>
</reference>
<protein>
    <submittedName>
        <fullName evidence="1">Uncharacterized protein</fullName>
    </submittedName>
</protein>
<evidence type="ECO:0000313" key="1">
    <source>
        <dbReference type="EMBL" id="KAK4201031.1"/>
    </source>
</evidence>